<evidence type="ECO:0000313" key="3">
    <source>
        <dbReference type="Proteomes" id="UP000195947"/>
    </source>
</evidence>
<gene>
    <name evidence="2" type="ORF">SAMN04488507_101921</name>
    <name evidence="1" type="ORF">TFLO_1624</name>
</gene>
<evidence type="ECO:0000313" key="4">
    <source>
        <dbReference type="Proteomes" id="UP000199686"/>
    </source>
</evidence>
<comment type="caution">
    <text evidence="2">The sequence shown here is derived from an EMBL/GenBank/DDBJ whole genome shotgun (WGS) entry which is preliminary data.</text>
</comment>
<accession>A0AB38BID8</accession>
<evidence type="ECO:0000313" key="1">
    <source>
        <dbReference type="EMBL" id="CZQ93043.1"/>
    </source>
</evidence>
<reference evidence="1 3" key="1">
    <citation type="submission" date="2016-02" db="EMBL/GenBank/DDBJ databases">
        <authorList>
            <person name="Strepis N."/>
        </authorList>
    </citation>
    <scope>NUCLEOTIDE SEQUENCE [LARGE SCALE GENOMIC DNA]</scope>
    <source>
        <strain evidence="1">Trichococcus flocculiformis</strain>
    </source>
</reference>
<protein>
    <submittedName>
        <fullName evidence="2">Uncharacterized protein</fullName>
    </submittedName>
</protein>
<name>A0AB38BID8_9LACT</name>
<evidence type="ECO:0000313" key="2">
    <source>
        <dbReference type="EMBL" id="SFH84856.1"/>
    </source>
</evidence>
<organism evidence="2 4">
    <name type="scientific">Trichococcus flocculiformis</name>
    <dbReference type="NCBI Taxonomy" id="82803"/>
    <lineage>
        <taxon>Bacteria</taxon>
        <taxon>Bacillati</taxon>
        <taxon>Bacillota</taxon>
        <taxon>Bacilli</taxon>
        <taxon>Lactobacillales</taxon>
        <taxon>Carnobacteriaceae</taxon>
        <taxon>Trichococcus</taxon>
    </lineage>
</organism>
<reference evidence="2 4" key="2">
    <citation type="submission" date="2016-10" db="EMBL/GenBank/DDBJ databases">
        <authorList>
            <person name="Varghese N."/>
            <person name="Submissions S."/>
        </authorList>
    </citation>
    <scope>NUCLEOTIDE SEQUENCE [LARGE SCALE GENOMIC DNA]</scope>
    <source>
        <strain evidence="2 4">DSM 2094</strain>
    </source>
</reference>
<keyword evidence="3" id="KW-1185">Reference proteome</keyword>
<dbReference type="AlphaFoldDB" id="A0AB38BID8"/>
<dbReference type="Proteomes" id="UP000199686">
    <property type="component" value="Unassembled WGS sequence"/>
</dbReference>
<dbReference type="EMBL" id="FJMZ01000016">
    <property type="protein sequence ID" value="CZQ93043.1"/>
    <property type="molecule type" value="Genomic_DNA"/>
</dbReference>
<proteinExistence type="predicted"/>
<sequence>MRIRAQLRLTFACRRKMDTEEPNSVEEGAPRRKAPVPVRGCFAGAGASVNFVPPASLRSSEDRARIRAQLWPTFACRRKTNTEEPNSVEKGTPRRKAPVPVRVCFAGADARWRSVPPGSLHSTEVSMRIRARLRPTFARRRKTNTEELNSVERGAHRRKAPAPVRVVFAGAVASVRRSPTASSCSSDERMRIRAQLRLVLGNRRIPYHWQRTSCQAAVNGGY</sequence>
<dbReference type="EMBL" id="FOQC01000019">
    <property type="protein sequence ID" value="SFH84856.1"/>
    <property type="molecule type" value="Genomic_DNA"/>
</dbReference>
<dbReference type="Proteomes" id="UP000195947">
    <property type="component" value="Unassembled WGS sequence"/>
</dbReference>